<dbReference type="Proteomes" id="UP001500840">
    <property type="component" value="Unassembled WGS sequence"/>
</dbReference>
<dbReference type="CDD" id="cd04186">
    <property type="entry name" value="GT_2_like_c"/>
    <property type="match status" value="1"/>
</dbReference>
<dbReference type="SUPFAM" id="SSF53448">
    <property type="entry name" value="Nucleotide-diphospho-sugar transferases"/>
    <property type="match status" value="1"/>
</dbReference>
<sequence length="320" mass="35828">MNIVTIIVNYRTASLTVDCLESLEPVARQHSNFSVELIDGGSADDSAALLAATIQQRDWHSWVRLTALPDNNGFAAANNIGITAALARADRPEVIWLLNPDTVALPGAIEPLLDTLRANPAVGIVGSRLQYPDGEAQTSACRFPTIRSEFVDAMRFGPLTRMLEDHNIAPDPPDHDCPVDWVAGASFMIRSELIDKIGMFDDRYFMYYEEVDFCHRARQAGYQTWYQPASRVIHLVGQSSGVTGAQAVLKQRPQYWFDSRRHYFISKHGILRTAVADAAWLVGRAIWIARAIVQRKPAIDPPKLWRDFLLNSVFVRGIIR</sequence>
<dbReference type="RefSeq" id="WP_339943928.1">
    <property type="nucleotide sequence ID" value="NZ_BAABGA010000064.1"/>
</dbReference>
<dbReference type="PANTHER" id="PTHR43179:SF7">
    <property type="entry name" value="RHAMNOSYLTRANSFERASE WBBL"/>
    <property type="match status" value="1"/>
</dbReference>
<evidence type="ECO:0000313" key="3">
    <source>
        <dbReference type="Proteomes" id="UP001500840"/>
    </source>
</evidence>
<reference evidence="3" key="1">
    <citation type="journal article" date="2019" name="Int. J. Syst. Evol. Microbiol.">
        <title>The Global Catalogue of Microorganisms (GCM) 10K type strain sequencing project: providing services to taxonomists for standard genome sequencing and annotation.</title>
        <authorList>
            <consortium name="The Broad Institute Genomics Platform"/>
            <consortium name="The Broad Institute Genome Sequencing Center for Infectious Disease"/>
            <person name="Wu L."/>
            <person name="Ma J."/>
        </authorList>
    </citation>
    <scope>NUCLEOTIDE SEQUENCE [LARGE SCALE GENOMIC DNA]</scope>
    <source>
        <strain evidence="3">JCM 17759</strain>
    </source>
</reference>
<feature type="domain" description="Glycosyltransferase 2-like" evidence="1">
    <location>
        <begin position="6"/>
        <end position="143"/>
    </location>
</feature>
<keyword evidence="3" id="KW-1185">Reference proteome</keyword>
<comment type="caution">
    <text evidence="2">The sequence shown here is derived from an EMBL/GenBank/DDBJ whole genome shotgun (WGS) entry which is preliminary data.</text>
</comment>
<organism evidence="2 3">
    <name type="scientific">Novipirellula rosea</name>
    <dbReference type="NCBI Taxonomy" id="1031540"/>
    <lineage>
        <taxon>Bacteria</taxon>
        <taxon>Pseudomonadati</taxon>
        <taxon>Planctomycetota</taxon>
        <taxon>Planctomycetia</taxon>
        <taxon>Pirellulales</taxon>
        <taxon>Pirellulaceae</taxon>
        <taxon>Novipirellula</taxon>
    </lineage>
</organism>
<protein>
    <recommendedName>
        <fullName evidence="1">Glycosyltransferase 2-like domain-containing protein</fullName>
    </recommendedName>
</protein>
<dbReference type="InterPro" id="IPR001173">
    <property type="entry name" value="Glyco_trans_2-like"/>
</dbReference>
<dbReference type="InterPro" id="IPR029044">
    <property type="entry name" value="Nucleotide-diphossugar_trans"/>
</dbReference>
<proteinExistence type="predicted"/>
<dbReference type="EMBL" id="BAABGA010000064">
    <property type="protein sequence ID" value="GAA4462855.1"/>
    <property type="molecule type" value="Genomic_DNA"/>
</dbReference>
<name>A0ABP8NAR8_9BACT</name>
<dbReference type="PANTHER" id="PTHR43179">
    <property type="entry name" value="RHAMNOSYLTRANSFERASE WBBL"/>
    <property type="match status" value="1"/>
</dbReference>
<dbReference type="Gene3D" id="3.90.550.10">
    <property type="entry name" value="Spore Coat Polysaccharide Biosynthesis Protein SpsA, Chain A"/>
    <property type="match status" value="1"/>
</dbReference>
<evidence type="ECO:0000313" key="2">
    <source>
        <dbReference type="EMBL" id="GAA4462855.1"/>
    </source>
</evidence>
<gene>
    <name evidence="2" type="ORF">GCM10023156_47250</name>
</gene>
<dbReference type="Pfam" id="PF00535">
    <property type="entry name" value="Glycos_transf_2"/>
    <property type="match status" value="1"/>
</dbReference>
<evidence type="ECO:0000259" key="1">
    <source>
        <dbReference type="Pfam" id="PF00535"/>
    </source>
</evidence>
<accession>A0ABP8NAR8</accession>